<protein>
    <submittedName>
        <fullName evidence="1">Uncharacterized protein</fullName>
    </submittedName>
</protein>
<name>A0AC60NW93_IXOPE</name>
<gene>
    <name evidence="1" type="ORF">HPB47_011507</name>
</gene>
<comment type="caution">
    <text evidence="1">The sequence shown here is derived from an EMBL/GenBank/DDBJ whole genome shotgun (WGS) entry which is preliminary data.</text>
</comment>
<reference evidence="1 2" key="1">
    <citation type="journal article" date="2020" name="Cell">
        <title>Large-Scale Comparative Analyses of Tick Genomes Elucidate Their Genetic Diversity and Vector Capacities.</title>
        <authorList>
            <consortium name="Tick Genome and Microbiome Consortium (TIGMIC)"/>
            <person name="Jia N."/>
            <person name="Wang J."/>
            <person name="Shi W."/>
            <person name="Du L."/>
            <person name="Sun Y."/>
            <person name="Zhan W."/>
            <person name="Jiang J.F."/>
            <person name="Wang Q."/>
            <person name="Zhang B."/>
            <person name="Ji P."/>
            <person name="Bell-Sakyi L."/>
            <person name="Cui X.M."/>
            <person name="Yuan T.T."/>
            <person name="Jiang B.G."/>
            <person name="Yang W.F."/>
            <person name="Lam T.T."/>
            <person name="Chang Q.C."/>
            <person name="Ding S.J."/>
            <person name="Wang X.J."/>
            <person name="Zhu J.G."/>
            <person name="Ruan X.D."/>
            <person name="Zhao L."/>
            <person name="Wei J.T."/>
            <person name="Ye R.Z."/>
            <person name="Que T.C."/>
            <person name="Du C.H."/>
            <person name="Zhou Y.H."/>
            <person name="Cheng J.X."/>
            <person name="Dai P.F."/>
            <person name="Guo W.B."/>
            <person name="Han X.H."/>
            <person name="Huang E.J."/>
            <person name="Li L.F."/>
            <person name="Wei W."/>
            <person name="Gao Y.C."/>
            <person name="Liu J.Z."/>
            <person name="Shao H.Z."/>
            <person name="Wang X."/>
            <person name="Wang C.C."/>
            <person name="Yang T.C."/>
            <person name="Huo Q.B."/>
            <person name="Li W."/>
            <person name="Chen H.Y."/>
            <person name="Chen S.E."/>
            <person name="Zhou L.G."/>
            <person name="Ni X.B."/>
            <person name="Tian J.H."/>
            <person name="Sheng Y."/>
            <person name="Liu T."/>
            <person name="Pan Y.S."/>
            <person name="Xia L.Y."/>
            <person name="Li J."/>
            <person name="Zhao F."/>
            <person name="Cao W.C."/>
        </authorList>
    </citation>
    <scope>NUCLEOTIDE SEQUENCE [LARGE SCALE GENOMIC DNA]</scope>
    <source>
        <strain evidence="1">Iper-2018</strain>
    </source>
</reference>
<sequence>MLHELCHVHAVLEVQVDDAVLDDIHSDLLSCAPDSARARHMKAEQAAVICLDTFSQDNGHWQHERKLRITASRCRAYFTFIPKENRPDGVVEANGGPSVLIEIKSPEQGEITAAKYLIAAKMMKYVVKKGENYHLREKHPHYSQCQLGMFLLDLKAAHLMVYCKKGSEIIPDVPDALFGVRSHRRLFGVGAGLSCTLTDRRRDGMVPCLSLFKVGDHTFGSDNVQKRMFTF</sequence>
<organism evidence="1 2">
    <name type="scientific">Ixodes persulcatus</name>
    <name type="common">Taiga tick</name>
    <dbReference type="NCBI Taxonomy" id="34615"/>
    <lineage>
        <taxon>Eukaryota</taxon>
        <taxon>Metazoa</taxon>
        <taxon>Ecdysozoa</taxon>
        <taxon>Arthropoda</taxon>
        <taxon>Chelicerata</taxon>
        <taxon>Arachnida</taxon>
        <taxon>Acari</taxon>
        <taxon>Parasitiformes</taxon>
        <taxon>Ixodida</taxon>
        <taxon>Ixodoidea</taxon>
        <taxon>Ixodidae</taxon>
        <taxon>Ixodinae</taxon>
        <taxon>Ixodes</taxon>
    </lineage>
</organism>
<dbReference type="Proteomes" id="UP000805193">
    <property type="component" value="Unassembled WGS sequence"/>
</dbReference>
<evidence type="ECO:0000313" key="2">
    <source>
        <dbReference type="Proteomes" id="UP000805193"/>
    </source>
</evidence>
<proteinExistence type="predicted"/>
<keyword evidence="2" id="KW-1185">Reference proteome</keyword>
<evidence type="ECO:0000313" key="1">
    <source>
        <dbReference type="EMBL" id="KAG0411363.1"/>
    </source>
</evidence>
<dbReference type="EMBL" id="JABSTQ010011436">
    <property type="protein sequence ID" value="KAG0411363.1"/>
    <property type="molecule type" value="Genomic_DNA"/>
</dbReference>
<accession>A0AC60NW93</accession>